<sequence length="168" mass="19349">MAYDSHFTIADDMINHLDSVVGGITDPFISSRYIGFVSVSAVTVYELALKEIFIDFAQKKHNVFGTYAKSHFERINGRIRYRSIKEDYVEKFGVKYLKRYKKKMAETEKAFLLSQGKSVINSYNNLITWRNDFAHEGHIPNTVTFSEVVASYHLGKELIKCVSDSMNR</sequence>
<evidence type="ECO:0000313" key="2">
    <source>
        <dbReference type="EMBL" id="SFJ30769.1"/>
    </source>
</evidence>
<dbReference type="RefSeq" id="WP_090840245.1">
    <property type="nucleotide sequence ID" value="NZ_FORM01000006.1"/>
</dbReference>
<proteinExistence type="predicted"/>
<reference evidence="3" key="1">
    <citation type="submission" date="2016-10" db="EMBL/GenBank/DDBJ databases">
        <authorList>
            <person name="Varghese N."/>
            <person name="Submissions S."/>
        </authorList>
    </citation>
    <scope>NUCLEOTIDE SEQUENCE [LARGE SCALE GENOMIC DNA]</scope>
    <source>
        <strain evidence="3">DSM 28881</strain>
    </source>
</reference>
<dbReference type="EMBL" id="FORM01000006">
    <property type="protein sequence ID" value="SFJ30769.1"/>
    <property type="molecule type" value="Genomic_DNA"/>
</dbReference>
<accession>A0A1I3QB01</accession>
<evidence type="ECO:0000313" key="3">
    <source>
        <dbReference type="Proteomes" id="UP000199559"/>
    </source>
</evidence>
<organism evidence="2 3">
    <name type="scientific">Olleya namhaensis</name>
    <dbReference type="NCBI Taxonomy" id="1144750"/>
    <lineage>
        <taxon>Bacteria</taxon>
        <taxon>Pseudomonadati</taxon>
        <taxon>Bacteroidota</taxon>
        <taxon>Flavobacteriia</taxon>
        <taxon>Flavobacteriales</taxon>
        <taxon>Flavobacteriaceae</taxon>
    </lineage>
</organism>
<feature type="domain" description="RiboL-PSP-HEPN" evidence="1">
    <location>
        <begin position="12"/>
        <end position="166"/>
    </location>
</feature>
<dbReference type="AlphaFoldDB" id="A0A1I3QB01"/>
<dbReference type="Proteomes" id="UP000199559">
    <property type="component" value="Unassembled WGS sequence"/>
</dbReference>
<protein>
    <recommendedName>
        <fullName evidence="1">RiboL-PSP-HEPN domain-containing protein</fullName>
    </recommendedName>
</protein>
<evidence type="ECO:0000259" key="1">
    <source>
        <dbReference type="Pfam" id="PF18735"/>
    </source>
</evidence>
<dbReference type="STRING" id="1144750.SAMN05443431_10651"/>
<gene>
    <name evidence="2" type="ORF">SAMN05443431_10651</name>
</gene>
<dbReference type="InterPro" id="IPR041519">
    <property type="entry name" value="HEPN_RiboL-PSP"/>
</dbReference>
<name>A0A1I3QB01_9FLAO</name>
<keyword evidence="3" id="KW-1185">Reference proteome</keyword>
<dbReference type="Pfam" id="PF18735">
    <property type="entry name" value="HEPN_RiboL-PSP"/>
    <property type="match status" value="1"/>
</dbReference>